<dbReference type="InterPro" id="IPR008810">
    <property type="entry name" value="R_equi_Vir"/>
</dbReference>
<dbReference type="RefSeq" id="WP_248479907.1">
    <property type="nucleotide sequence ID" value="NZ_JALPRF010000007.1"/>
</dbReference>
<proteinExistence type="predicted"/>
<dbReference type="Gene3D" id="2.40.128.480">
    <property type="entry name" value="Rhodococcus equi virulence-associated protein"/>
    <property type="match status" value="1"/>
</dbReference>
<organism evidence="1 2">
    <name type="scientific">Spirosoma liriopis</name>
    <dbReference type="NCBI Taxonomy" id="2937440"/>
    <lineage>
        <taxon>Bacteria</taxon>
        <taxon>Pseudomonadati</taxon>
        <taxon>Bacteroidota</taxon>
        <taxon>Cytophagia</taxon>
        <taxon>Cytophagales</taxon>
        <taxon>Cytophagaceae</taxon>
        <taxon>Spirosoma</taxon>
    </lineage>
</organism>
<evidence type="ECO:0000313" key="1">
    <source>
        <dbReference type="EMBL" id="MCK8495194.1"/>
    </source>
</evidence>
<dbReference type="Proteomes" id="UP001202180">
    <property type="component" value="Unassembled WGS sequence"/>
</dbReference>
<sequence length="146" mass="15610">METEKNAVDKQTLANDLRTQLQGILEPALVDSAVNQLLTTTNRYPATGSVASMIFYLKFRVDVTNGKSFEGNAGGVSSPGGGALFGDVYTDDIDRLYRDTVSFQFNATPVYTNLNFFDSHSNFLGSFQSGSVSTVLGTGGGKGSWS</sequence>
<gene>
    <name evidence="1" type="ORF">M0L20_25200</name>
</gene>
<accession>A0ABT0HSP1</accession>
<dbReference type="Pfam" id="PF05526">
    <property type="entry name" value="R_equi_Vir"/>
    <property type="match status" value="1"/>
</dbReference>
<evidence type="ECO:0000313" key="2">
    <source>
        <dbReference type="Proteomes" id="UP001202180"/>
    </source>
</evidence>
<name>A0ABT0HSP1_9BACT</name>
<keyword evidence="2" id="KW-1185">Reference proteome</keyword>
<reference evidence="1 2" key="1">
    <citation type="submission" date="2022-04" db="EMBL/GenBank/DDBJ databases">
        <title>Spirosoma sp. strain RP8 genome sequencing and assembly.</title>
        <authorList>
            <person name="Jung Y."/>
        </authorList>
    </citation>
    <scope>NUCLEOTIDE SEQUENCE [LARGE SCALE GENOMIC DNA]</scope>
    <source>
        <strain evidence="1 2">RP8</strain>
    </source>
</reference>
<dbReference type="EMBL" id="JALPRF010000007">
    <property type="protein sequence ID" value="MCK8495194.1"/>
    <property type="molecule type" value="Genomic_DNA"/>
</dbReference>
<dbReference type="InterPro" id="IPR038625">
    <property type="entry name" value="R_equi_Vir_sf"/>
</dbReference>
<protein>
    <submittedName>
        <fullName evidence="1">VapA/VapB family virulence-associated protein</fullName>
    </submittedName>
</protein>
<comment type="caution">
    <text evidence="1">The sequence shown here is derived from an EMBL/GenBank/DDBJ whole genome shotgun (WGS) entry which is preliminary data.</text>
</comment>